<keyword evidence="2" id="KW-1185">Reference proteome</keyword>
<comment type="caution">
    <text evidence="1">The sequence shown here is derived from an EMBL/GenBank/DDBJ whole genome shotgun (WGS) entry which is preliminary data.</text>
</comment>
<evidence type="ECO:0000313" key="1">
    <source>
        <dbReference type="EMBL" id="CAH2402308.1"/>
    </source>
</evidence>
<sequence>MARYWTEWDKMRWADARRAEEERRLAVCDTDPSKLHYLWSLVQIGEACSTTDFHLSATGGALCFKVVRTRLDCFFHPAKLHPRFHLVADS</sequence>
<accession>A0ABN8JWT4</accession>
<dbReference type="Proteomes" id="UP001153050">
    <property type="component" value="Unassembled WGS sequence"/>
</dbReference>
<name>A0ABN8JWT4_9HYPH</name>
<organism evidence="1 2">
    <name type="scientific">Mesorhizobium escarrei</name>
    <dbReference type="NCBI Taxonomy" id="666018"/>
    <lineage>
        <taxon>Bacteria</taxon>
        <taxon>Pseudomonadati</taxon>
        <taxon>Pseudomonadota</taxon>
        <taxon>Alphaproteobacteria</taxon>
        <taxon>Hyphomicrobiales</taxon>
        <taxon>Phyllobacteriaceae</taxon>
        <taxon>Mesorhizobium</taxon>
    </lineage>
</organism>
<protein>
    <submittedName>
        <fullName evidence="1">Uncharacterized protein</fullName>
    </submittedName>
</protein>
<reference evidence="1 2" key="1">
    <citation type="submission" date="2022-03" db="EMBL/GenBank/DDBJ databases">
        <authorList>
            <person name="Brunel B."/>
        </authorList>
    </citation>
    <scope>NUCLEOTIDE SEQUENCE [LARGE SCALE GENOMIC DNA]</scope>
    <source>
        <strain evidence="1">STM5069sample</strain>
    </source>
</reference>
<evidence type="ECO:0000313" key="2">
    <source>
        <dbReference type="Proteomes" id="UP001153050"/>
    </source>
</evidence>
<proteinExistence type="predicted"/>
<dbReference type="EMBL" id="CAKXZT010000126">
    <property type="protein sequence ID" value="CAH2402308.1"/>
    <property type="molecule type" value="Genomic_DNA"/>
</dbReference>
<gene>
    <name evidence="1" type="ORF">MES5069_310044</name>
</gene>